<feature type="domain" description="FAD-binding" evidence="1">
    <location>
        <begin position="4"/>
        <end position="332"/>
    </location>
</feature>
<dbReference type="Gene3D" id="3.30.9.10">
    <property type="entry name" value="D-Amino Acid Oxidase, subunit A, domain 2"/>
    <property type="match status" value="1"/>
</dbReference>
<keyword evidence="2" id="KW-0503">Monooxygenase</keyword>
<dbReference type="Pfam" id="PF01494">
    <property type="entry name" value="FAD_binding_3"/>
    <property type="match status" value="1"/>
</dbReference>
<keyword evidence="2" id="KW-0560">Oxidoreductase</keyword>
<dbReference type="InterPro" id="IPR036188">
    <property type="entry name" value="FAD/NAD-bd_sf"/>
</dbReference>
<dbReference type="PANTHER" id="PTHR46865:SF2">
    <property type="entry name" value="MONOOXYGENASE"/>
    <property type="match status" value="1"/>
</dbReference>
<evidence type="ECO:0000313" key="2">
    <source>
        <dbReference type="EMBL" id="UWZ33769.1"/>
    </source>
</evidence>
<evidence type="ECO:0000259" key="1">
    <source>
        <dbReference type="Pfam" id="PF01494"/>
    </source>
</evidence>
<dbReference type="InterPro" id="IPR002938">
    <property type="entry name" value="FAD-bd"/>
</dbReference>
<organism evidence="2 3">
    <name type="scientific">Dactylosporangium roseum</name>
    <dbReference type="NCBI Taxonomy" id="47989"/>
    <lineage>
        <taxon>Bacteria</taxon>
        <taxon>Bacillati</taxon>
        <taxon>Actinomycetota</taxon>
        <taxon>Actinomycetes</taxon>
        <taxon>Micromonosporales</taxon>
        <taxon>Micromonosporaceae</taxon>
        <taxon>Dactylosporangium</taxon>
    </lineage>
</organism>
<dbReference type="Gene3D" id="3.50.50.60">
    <property type="entry name" value="FAD/NAD(P)-binding domain"/>
    <property type="match status" value="1"/>
</dbReference>
<name>A0ABY5YWJ3_9ACTN</name>
<dbReference type="Proteomes" id="UP001058271">
    <property type="component" value="Chromosome"/>
</dbReference>
<dbReference type="GO" id="GO:0004497">
    <property type="term" value="F:monooxygenase activity"/>
    <property type="evidence" value="ECO:0007669"/>
    <property type="project" value="UniProtKB-KW"/>
</dbReference>
<dbReference type="PRINTS" id="PR00420">
    <property type="entry name" value="RNGMNOXGNASE"/>
</dbReference>
<accession>A0ABY5YWJ3</accession>
<dbReference type="RefSeq" id="WP_260723038.1">
    <property type="nucleotide sequence ID" value="NZ_BAAABS010000057.1"/>
</dbReference>
<dbReference type="InterPro" id="IPR051704">
    <property type="entry name" value="FAD_aromatic-hydroxylase"/>
</dbReference>
<dbReference type="SUPFAM" id="SSF51905">
    <property type="entry name" value="FAD/NAD(P)-binding domain"/>
    <property type="match status" value="1"/>
</dbReference>
<keyword evidence="3" id="KW-1185">Reference proteome</keyword>
<dbReference type="PANTHER" id="PTHR46865">
    <property type="entry name" value="OXIDOREDUCTASE-RELATED"/>
    <property type="match status" value="1"/>
</dbReference>
<protein>
    <submittedName>
        <fullName evidence="2">FAD-dependent monooxygenase</fullName>
    </submittedName>
</protein>
<reference evidence="2" key="1">
    <citation type="submission" date="2021-04" db="EMBL/GenBank/DDBJ databases">
        <title>Biosynthetic gene clusters of Dactylosporangioum roseum.</title>
        <authorList>
            <person name="Hartkoorn R.C."/>
            <person name="Beaudoing E."/>
            <person name="Hot D."/>
            <person name="Moureu S."/>
        </authorList>
    </citation>
    <scope>NUCLEOTIDE SEQUENCE</scope>
    <source>
        <strain evidence="2">NRRL B-16295</strain>
    </source>
</reference>
<sequence length="365" mass="39510">MTKTVLISGAGVAGPTLAYWLARRGLRPTVVERARGQRSSGNPVDVRGPALPVAAAMGVVPRLREHATRATAIRLVDGTGRPLARISLSTNPDDIEIPRADLARVLFEAAKDHAEFRFGDTIAALDQDAGGVAVTFTSGIQERFDLVVGADGLHSTVRGLAFGPEHDFVRHLGVFVATLPAGERARSTDVLMYNIPGRLVSIHPSRGDALLAFIFRGPAARDFDHRDTEQHRRVLLAAYGHAGWRVPELLDKVRETPELYFDSVSRVRLASWSRGRVALVGDAASCVSLFGEGSSMAIAGAKTLADALASEPGHTAAFRRYETEHRTRTAPKQRFAGRAASLIVPKTRLGIRTRNLTARVLLTRR</sequence>
<proteinExistence type="predicted"/>
<dbReference type="EMBL" id="CP073721">
    <property type="protein sequence ID" value="UWZ33769.1"/>
    <property type="molecule type" value="Genomic_DNA"/>
</dbReference>
<gene>
    <name evidence="2" type="ORF">Drose_21055</name>
</gene>
<evidence type="ECO:0000313" key="3">
    <source>
        <dbReference type="Proteomes" id="UP001058271"/>
    </source>
</evidence>